<evidence type="ECO:0000313" key="4">
    <source>
        <dbReference type="Proteomes" id="UP000185680"/>
    </source>
</evidence>
<dbReference type="Proteomes" id="UP000185657">
    <property type="component" value="Unassembled WGS sequence"/>
</dbReference>
<evidence type="ECO:0008006" key="5">
    <source>
        <dbReference type="Google" id="ProtNLM"/>
    </source>
</evidence>
<sequence length="260" mass="29173">MNPFENLFRNDPFRSFYNLNGTDVVALTMDIDWAPDYAVEAVLELVSNAGMKITAFATHQSPLLIQSQKFVEIGLHPDNTRPHPVHGFSQKITKLREMYPDSIGLRCHRNFFGQNISDFAVQSGIEYDVSSFLWQTPLAQGHIDYNGLVKLSYIWEDGIHVDVGNPLDVNSLPLDGPGLKIFNVHPMLIYLNAPTDDLRKTLTRGISDLVSVPESHFSGSQFGGYGLKNLYRDFLGELTRRNIRTVFVREIAAAVSKTGT</sequence>
<evidence type="ECO:0000313" key="2">
    <source>
        <dbReference type="EMBL" id="OAD40519.1"/>
    </source>
</evidence>
<dbReference type="Pfam" id="PF22537">
    <property type="entry name" value="WbmS-like"/>
    <property type="match status" value="1"/>
</dbReference>
<name>A0A162VV00_9BURK</name>
<dbReference type="EMBL" id="CP017476">
    <property type="protein sequence ID" value="AOW12647.1"/>
    <property type="molecule type" value="Genomic_DNA"/>
</dbReference>
<dbReference type="OrthoDB" id="9805877at2"/>
<dbReference type="EMBL" id="LVWD01000030">
    <property type="protein sequence ID" value="OAD40519.1"/>
    <property type="molecule type" value="Genomic_DNA"/>
</dbReference>
<organism evidence="1 4">
    <name type="scientific">Hydrogenophaga crassostreae</name>
    <dbReference type="NCBI Taxonomy" id="1763535"/>
    <lineage>
        <taxon>Bacteria</taxon>
        <taxon>Pseudomonadati</taxon>
        <taxon>Pseudomonadota</taxon>
        <taxon>Betaproteobacteria</taxon>
        <taxon>Burkholderiales</taxon>
        <taxon>Comamonadaceae</taxon>
        <taxon>Hydrogenophaga</taxon>
    </lineage>
</organism>
<reference evidence="2 3" key="1">
    <citation type="submission" date="2016-02" db="EMBL/GenBank/DDBJ databases">
        <title>Draft genome sequence of Hydrogenophaga sp. LPB0072.</title>
        <authorList>
            <person name="Shin S.-K."/>
            <person name="Yi H."/>
        </authorList>
    </citation>
    <scope>NUCLEOTIDE SEQUENCE [LARGE SCALE GENOMIC DNA]</scope>
    <source>
        <strain evidence="2 3">LPB0072</strain>
    </source>
</reference>
<dbReference type="KEGG" id="hyl:LPB072_07110"/>
<accession>A0A162VV00</accession>
<dbReference type="Proteomes" id="UP000185680">
    <property type="component" value="Chromosome"/>
</dbReference>
<evidence type="ECO:0000313" key="3">
    <source>
        <dbReference type="Proteomes" id="UP000185657"/>
    </source>
</evidence>
<reference evidence="1 4" key="2">
    <citation type="submission" date="2016-10" db="EMBL/GenBank/DDBJ databases">
        <title>Hydorgenophaga sp. LPB0072 isolated from gastropod.</title>
        <authorList>
            <person name="Kim E."/>
            <person name="Yi H."/>
        </authorList>
    </citation>
    <scope>NUCLEOTIDE SEQUENCE [LARGE SCALE GENOMIC DNA]</scope>
    <source>
        <strain evidence="1 4">LPB0072</strain>
    </source>
</reference>
<protein>
    <recommendedName>
        <fullName evidence="5">NodB homology domain-containing protein</fullName>
    </recommendedName>
</protein>
<dbReference type="AlphaFoldDB" id="A0A162VV00"/>
<keyword evidence="3" id="KW-1185">Reference proteome</keyword>
<dbReference type="Gene3D" id="3.20.20.370">
    <property type="entry name" value="Glycoside hydrolase/deacetylase"/>
    <property type="match status" value="1"/>
</dbReference>
<gene>
    <name evidence="1" type="ORF">LPB072_07110</name>
    <name evidence="2" type="ORF">LPB72_16595</name>
</gene>
<dbReference type="STRING" id="1763535.LPB072_07110"/>
<dbReference type="InterPro" id="IPR054492">
    <property type="entry name" value="WbmS-like"/>
</dbReference>
<proteinExistence type="predicted"/>
<dbReference type="RefSeq" id="WP_066093254.1">
    <property type="nucleotide sequence ID" value="NZ_CP017476.1"/>
</dbReference>
<evidence type="ECO:0000313" key="1">
    <source>
        <dbReference type="EMBL" id="AOW12647.1"/>
    </source>
</evidence>